<evidence type="ECO:0000313" key="1">
    <source>
        <dbReference type="EMBL" id="CAK8994006.1"/>
    </source>
</evidence>
<accession>A0ABP0HUZ6</accession>
<proteinExistence type="predicted"/>
<feature type="non-terminal residue" evidence="1">
    <location>
        <position position="1"/>
    </location>
</feature>
<name>A0ABP0HUZ6_9DINO</name>
<comment type="caution">
    <text evidence="1">The sequence shown here is derived from an EMBL/GenBank/DDBJ whole genome shotgun (WGS) entry which is preliminary data.</text>
</comment>
<gene>
    <name evidence="1" type="ORF">SCF082_LOCUS3754</name>
</gene>
<protein>
    <submittedName>
        <fullName evidence="1">Uncharacterized protein</fullName>
    </submittedName>
</protein>
<evidence type="ECO:0000313" key="2">
    <source>
        <dbReference type="Proteomes" id="UP001642464"/>
    </source>
</evidence>
<dbReference type="Proteomes" id="UP001642464">
    <property type="component" value="Unassembled WGS sequence"/>
</dbReference>
<sequence>VAMKSSDNTYDFFKIAPFSQKRAAFYLTQADARRSEVWARPWTTGMDGYRRRS</sequence>
<reference evidence="1 2" key="1">
    <citation type="submission" date="2024-02" db="EMBL/GenBank/DDBJ databases">
        <authorList>
            <person name="Chen Y."/>
            <person name="Shah S."/>
            <person name="Dougan E. K."/>
            <person name="Thang M."/>
            <person name="Chan C."/>
        </authorList>
    </citation>
    <scope>NUCLEOTIDE SEQUENCE [LARGE SCALE GENOMIC DNA]</scope>
</reference>
<organism evidence="1 2">
    <name type="scientific">Durusdinium trenchii</name>
    <dbReference type="NCBI Taxonomy" id="1381693"/>
    <lineage>
        <taxon>Eukaryota</taxon>
        <taxon>Sar</taxon>
        <taxon>Alveolata</taxon>
        <taxon>Dinophyceae</taxon>
        <taxon>Suessiales</taxon>
        <taxon>Symbiodiniaceae</taxon>
        <taxon>Durusdinium</taxon>
    </lineage>
</organism>
<dbReference type="EMBL" id="CAXAMM010001930">
    <property type="protein sequence ID" value="CAK8994006.1"/>
    <property type="molecule type" value="Genomic_DNA"/>
</dbReference>
<keyword evidence="2" id="KW-1185">Reference proteome</keyword>